<dbReference type="PANTHER" id="PTHR18964">
    <property type="entry name" value="ROK (REPRESSOR, ORF, KINASE) FAMILY"/>
    <property type="match status" value="1"/>
</dbReference>
<dbReference type="Proteomes" id="UP000279859">
    <property type="component" value="Unassembled WGS sequence"/>
</dbReference>
<protein>
    <submittedName>
        <fullName evidence="2">ROK family protein</fullName>
    </submittedName>
</protein>
<dbReference type="PANTHER" id="PTHR18964:SF149">
    <property type="entry name" value="BIFUNCTIONAL UDP-N-ACETYLGLUCOSAMINE 2-EPIMERASE_N-ACETYLMANNOSAMINE KINASE"/>
    <property type="match status" value="1"/>
</dbReference>
<keyword evidence="3" id="KW-1185">Reference proteome</keyword>
<dbReference type="InterPro" id="IPR043129">
    <property type="entry name" value="ATPase_NBD"/>
</dbReference>
<proteinExistence type="inferred from homology"/>
<evidence type="ECO:0000313" key="2">
    <source>
        <dbReference type="EMBL" id="RNE66760.1"/>
    </source>
</evidence>
<accession>A0A3M8LMQ8</accession>
<comment type="similarity">
    <text evidence="1">Belongs to the ROK (NagC/XylR) family.</text>
</comment>
<evidence type="ECO:0000313" key="3">
    <source>
        <dbReference type="Proteomes" id="UP000279859"/>
    </source>
</evidence>
<evidence type="ECO:0000256" key="1">
    <source>
        <dbReference type="ARBA" id="ARBA00006479"/>
    </source>
</evidence>
<dbReference type="SUPFAM" id="SSF53067">
    <property type="entry name" value="Actin-like ATPase domain"/>
    <property type="match status" value="1"/>
</dbReference>
<reference evidence="2 3" key="1">
    <citation type="submission" date="2018-11" db="EMBL/GenBank/DDBJ databases">
        <title>Cryobacterium sp. nov., isolated from rhizosphere soil of lettuce.</title>
        <authorList>
            <person name="Wang Y."/>
        </authorList>
    </citation>
    <scope>NUCLEOTIDE SEQUENCE [LARGE SCALE GENOMIC DNA]</scope>
    <source>
        <strain evidence="2 3">NEAU-85</strain>
    </source>
</reference>
<dbReference type="EMBL" id="RDSR01000003">
    <property type="protein sequence ID" value="RNE66760.1"/>
    <property type="molecule type" value="Genomic_DNA"/>
</dbReference>
<gene>
    <name evidence="2" type="ORF">EEJ31_02965</name>
</gene>
<dbReference type="Pfam" id="PF00480">
    <property type="entry name" value="ROK"/>
    <property type="match status" value="1"/>
</dbReference>
<dbReference type="Gene3D" id="3.30.420.40">
    <property type="match status" value="2"/>
</dbReference>
<dbReference type="RefSeq" id="WP_123044800.1">
    <property type="nucleotide sequence ID" value="NZ_RDSR01000003.1"/>
</dbReference>
<name>A0A3M8LMQ8_9MICO</name>
<dbReference type="InterPro" id="IPR000600">
    <property type="entry name" value="ROK"/>
</dbReference>
<dbReference type="AlphaFoldDB" id="A0A3M8LMQ8"/>
<sequence length="320" mass="33268">MTQLCIDFGGTNIKLGLWNNGSVVASEEFRVSGTTRDLATVERRSRALCAGAAVTGVGIAVPGVVDRRAGRLVRAHGKYEYLDGVDLKAWGEAQFGASVALENDARAALIGETAYGCAAGEKDAVMVTLGTGIGTAAIIDGVVLRGAHDHAGILGGHLTVDVDGPRCSCGNIGCAEALASTWAIGGLLGELLAHGEHAGRDADEPIGMKEIIEAALAPDPDAVAGRVLDRFCRVWGAVIVGLCHAYDPDVVIVSGGIMRAGDLLLPRFQEYADAYLWSSSYRPRFVTPERPDLSVLRGLAAIAGATEASSRTVRSTCGPE</sequence>
<comment type="caution">
    <text evidence="2">The sequence shown here is derived from an EMBL/GenBank/DDBJ whole genome shotgun (WGS) entry which is preliminary data.</text>
</comment>
<organism evidence="2 3">
    <name type="scientific">Cryobacterium tepidiphilum</name>
    <dbReference type="NCBI Taxonomy" id="2486026"/>
    <lineage>
        <taxon>Bacteria</taxon>
        <taxon>Bacillati</taxon>
        <taxon>Actinomycetota</taxon>
        <taxon>Actinomycetes</taxon>
        <taxon>Micrococcales</taxon>
        <taxon>Microbacteriaceae</taxon>
        <taxon>Cryobacterium</taxon>
    </lineage>
</organism>
<dbReference type="OrthoDB" id="9810372at2"/>